<dbReference type="InterPro" id="IPR001356">
    <property type="entry name" value="HD"/>
</dbReference>
<evidence type="ECO:0000256" key="7">
    <source>
        <dbReference type="ARBA" id="ARBA00023242"/>
    </source>
</evidence>
<organism evidence="11 12">
    <name type="scientific">Oryza sativa subsp. japonica</name>
    <name type="common">Rice</name>
    <dbReference type="NCBI Taxonomy" id="39947"/>
    <lineage>
        <taxon>Eukaryota</taxon>
        <taxon>Viridiplantae</taxon>
        <taxon>Streptophyta</taxon>
        <taxon>Embryophyta</taxon>
        <taxon>Tracheophyta</taxon>
        <taxon>Spermatophyta</taxon>
        <taxon>Magnoliopsida</taxon>
        <taxon>Liliopsida</taxon>
        <taxon>Poales</taxon>
        <taxon>Poaceae</taxon>
        <taxon>BOP clade</taxon>
        <taxon>Oryzoideae</taxon>
        <taxon>Oryzeae</taxon>
        <taxon>Oryzinae</taxon>
        <taxon>Oryza</taxon>
        <taxon>Oryza sativa</taxon>
    </lineage>
</organism>
<evidence type="ECO:0000256" key="6">
    <source>
        <dbReference type="ARBA" id="ARBA00023163"/>
    </source>
</evidence>
<name>Q0IPY0_ORYSJ</name>
<dbReference type="PROSITE" id="PS50071">
    <property type="entry name" value="HOMEOBOX_2"/>
    <property type="match status" value="1"/>
</dbReference>
<gene>
    <name evidence="11" type="ordered locus">Os12g0160500</name>
</gene>
<feature type="compositionally biased region" description="Low complexity" evidence="9">
    <location>
        <begin position="86"/>
        <end position="97"/>
    </location>
</feature>
<keyword evidence="6" id="KW-0804">Transcription</keyword>
<feature type="region of interest" description="Disordered" evidence="9">
    <location>
        <begin position="1"/>
        <end position="97"/>
    </location>
</feature>
<dbReference type="InterPro" id="IPR008422">
    <property type="entry name" value="KN_HD"/>
</dbReference>
<dbReference type="InterPro" id="IPR009057">
    <property type="entry name" value="Homeodomain-like_sf"/>
</dbReference>
<dbReference type="GO" id="GO:0005634">
    <property type="term" value="C:nucleus"/>
    <property type="evidence" value="ECO:0007669"/>
    <property type="project" value="UniProtKB-SubCell"/>
</dbReference>
<feature type="compositionally biased region" description="Basic residues" evidence="9">
    <location>
        <begin position="15"/>
        <end position="37"/>
    </location>
</feature>
<comment type="subcellular location">
    <subcellularLocation>
        <location evidence="1 8">Nucleus</location>
    </subcellularLocation>
</comment>
<feature type="region of interest" description="Disordered" evidence="9">
    <location>
        <begin position="185"/>
        <end position="230"/>
    </location>
</feature>
<dbReference type="SUPFAM" id="SSF46689">
    <property type="entry name" value="Homeodomain-like"/>
    <property type="match status" value="1"/>
</dbReference>
<evidence type="ECO:0000256" key="5">
    <source>
        <dbReference type="ARBA" id="ARBA00023155"/>
    </source>
</evidence>
<reference evidence="11 12" key="1">
    <citation type="journal article" date="2005" name="Nature">
        <title>The map-based sequence of the rice genome.</title>
        <authorList>
            <consortium name="International rice genome sequencing project (IRGSP)"/>
            <person name="Matsumoto T."/>
            <person name="Wu J."/>
            <person name="Kanamori H."/>
            <person name="Katayose Y."/>
            <person name="Fujisawa M."/>
            <person name="Namiki N."/>
            <person name="Mizuno H."/>
            <person name="Yamamoto K."/>
            <person name="Antonio B.A."/>
            <person name="Baba T."/>
            <person name="Sakata K."/>
            <person name="Nagamura Y."/>
            <person name="Aoki H."/>
            <person name="Arikawa K."/>
            <person name="Arita K."/>
            <person name="Bito T."/>
            <person name="Chiden Y."/>
            <person name="Fujitsuka N."/>
            <person name="Fukunaka R."/>
            <person name="Hamada M."/>
            <person name="Harada C."/>
            <person name="Hayashi A."/>
            <person name="Hijishita S."/>
            <person name="Honda M."/>
            <person name="Hosokawa S."/>
            <person name="Ichikawa Y."/>
            <person name="Idonuma A."/>
            <person name="Iijima M."/>
            <person name="Ikeda M."/>
            <person name="Ikeno M."/>
            <person name="Ito K."/>
            <person name="Ito S."/>
            <person name="Ito T."/>
            <person name="Ito Y."/>
            <person name="Ito Y."/>
            <person name="Iwabuchi A."/>
            <person name="Kamiya K."/>
            <person name="Karasawa W."/>
            <person name="Kurita K."/>
            <person name="Katagiri S."/>
            <person name="Kikuta A."/>
            <person name="Kobayashi H."/>
            <person name="Kobayashi N."/>
            <person name="Machita K."/>
            <person name="Maehara T."/>
            <person name="Masukawa M."/>
            <person name="Mizubayashi T."/>
            <person name="Mukai Y."/>
            <person name="Nagasaki H."/>
            <person name="Nagata Y."/>
            <person name="Naito S."/>
            <person name="Nakashima M."/>
            <person name="Nakama Y."/>
            <person name="Nakamichi Y."/>
            <person name="Nakamura M."/>
            <person name="Meguro A."/>
            <person name="Negishi M."/>
            <person name="Ohta I."/>
            <person name="Ohta T."/>
            <person name="Okamoto M."/>
            <person name="Ono N."/>
            <person name="Saji S."/>
            <person name="Sakaguchi M."/>
            <person name="Sakai K."/>
            <person name="Shibata M."/>
            <person name="Shimokawa T."/>
            <person name="Song J."/>
            <person name="Takazaki Y."/>
            <person name="Terasawa K."/>
            <person name="Tsugane M."/>
            <person name="Tsuji K."/>
            <person name="Ueda S."/>
            <person name="Waki K."/>
            <person name="Yamagata H."/>
            <person name="Yamamoto M."/>
            <person name="Yamamoto S."/>
            <person name="Yamane H."/>
            <person name="Yoshiki S."/>
            <person name="Yoshihara R."/>
            <person name="Yukawa K."/>
            <person name="Zhong H."/>
            <person name="Yano M."/>
            <person name="Yuan Q."/>
            <person name="Ouyang S."/>
            <person name="Liu J."/>
            <person name="Jones K.M."/>
            <person name="Gansberger K."/>
            <person name="Moffat K."/>
            <person name="Hill J."/>
            <person name="Bera J."/>
            <person name="Fadrosh D."/>
            <person name="Jin S."/>
            <person name="Johri S."/>
            <person name="Kim M."/>
            <person name="Overton L."/>
            <person name="Reardon M."/>
            <person name="Tsitrin T."/>
            <person name="Vuong H."/>
            <person name="Weaver B."/>
            <person name="Ciecko A."/>
            <person name="Tallon L."/>
            <person name="Jackson J."/>
            <person name="Pai G."/>
            <person name="Aken S.V."/>
            <person name="Utterback T."/>
            <person name="Reidmuller S."/>
            <person name="Feldblyum T."/>
            <person name="Hsiao J."/>
            <person name="Zismann V."/>
            <person name="Iobst S."/>
            <person name="de Vazeille A.R."/>
            <person name="Buell C.R."/>
            <person name="Ying K."/>
            <person name="Li Y."/>
            <person name="Lu T."/>
            <person name="Huang Y."/>
            <person name="Zhao Q."/>
            <person name="Feng Q."/>
            <person name="Zhang L."/>
            <person name="Zhu J."/>
            <person name="Weng Q."/>
            <person name="Mu J."/>
            <person name="Lu Y."/>
            <person name="Fan D."/>
            <person name="Liu Y."/>
            <person name="Guan J."/>
            <person name="Zhang Y."/>
            <person name="Yu S."/>
            <person name="Liu X."/>
            <person name="Zhang Y."/>
            <person name="Hong G."/>
            <person name="Han B."/>
            <person name="Choisne N."/>
            <person name="Demange N."/>
            <person name="Orjeda G."/>
            <person name="Samain S."/>
            <person name="Cattolico L."/>
            <person name="Pelletier E."/>
            <person name="Couloux A."/>
            <person name="Segurens B."/>
            <person name="Wincker P."/>
            <person name="D'Hont A."/>
            <person name="Scarpelli C."/>
            <person name="Weissenbach J."/>
            <person name="Salanoubat M."/>
            <person name="Quetier F."/>
            <person name="Yu Y."/>
            <person name="Kim H.R."/>
            <person name="Rambo T."/>
            <person name="Currie J."/>
            <person name="Collura K."/>
            <person name="Luo M."/>
            <person name="Yang T."/>
            <person name="Ammiraju J.S.S."/>
            <person name="Engler F."/>
            <person name="Soderlund C."/>
            <person name="Wing R.A."/>
            <person name="Palmer L.E."/>
            <person name="de la Bastide M."/>
            <person name="Spiegel L."/>
            <person name="Nascimento L."/>
            <person name="Zutavern T."/>
            <person name="O'Shaughnessy A."/>
            <person name="Dike S."/>
            <person name="Dedhia N."/>
            <person name="Preston R."/>
            <person name="Balija V."/>
            <person name="McCombie W.R."/>
            <person name="Chow T."/>
            <person name="Chen H."/>
            <person name="Chung M."/>
            <person name="Chen C."/>
            <person name="Shaw J."/>
            <person name="Wu H."/>
            <person name="Hsiao K."/>
            <person name="Chao Y."/>
            <person name="Chu M."/>
            <person name="Cheng C."/>
            <person name="Hour A."/>
            <person name="Lee P."/>
            <person name="Lin S."/>
            <person name="Lin Y."/>
            <person name="Liou J."/>
            <person name="Liu S."/>
            <person name="Hsing Y."/>
            <person name="Raghuvanshi S."/>
            <person name="Mohanty A."/>
            <person name="Bharti A.K."/>
            <person name="Gaur A."/>
            <person name="Gupta V."/>
            <person name="Kumar D."/>
            <person name="Ravi V."/>
            <person name="Vij S."/>
            <person name="Kapur A."/>
            <person name="Khurana P."/>
            <person name="Khurana P."/>
            <person name="Khurana J.P."/>
            <person name="Tyagi A.K."/>
            <person name="Gaikwad K."/>
            <person name="Singh A."/>
            <person name="Dalal V."/>
            <person name="Srivastava S."/>
            <person name="Dixit A."/>
            <person name="Pal A.K."/>
            <person name="Ghazi I.A."/>
            <person name="Yadav M."/>
            <person name="Pandit A."/>
            <person name="Bhargava A."/>
            <person name="Sureshbabu K."/>
            <person name="Batra K."/>
            <person name="Sharma T.R."/>
            <person name="Mohapatra T."/>
            <person name="Singh N.K."/>
            <person name="Messing J."/>
            <person name="Nelson A.B."/>
            <person name="Fuks G."/>
            <person name="Kavchok S."/>
            <person name="Keizer G."/>
            <person name="Linton E."/>
            <person name="Llaca V."/>
            <person name="Song R."/>
            <person name="Tanyolac B."/>
            <person name="Young S."/>
            <person name="Ho-Il K."/>
            <person name="Hahn J.H."/>
            <person name="Sangsakoo G."/>
            <person name="Vanavichit A."/>
            <person name="de Mattos Luiz.A.T."/>
            <person name="Zimmer P.D."/>
            <person name="Malone G."/>
            <person name="Dellagostin O."/>
            <person name="de Oliveira A.C."/>
            <person name="Bevan M."/>
            <person name="Bancroft I."/>
            <person name="Minx P."/>
            <person name="Cordum H."/>
            <person name="Wilson R."/>
            <person name="Cheng Z."/>
            <person name="Jin W."/>
            <person name="Jiang J."/>
            <person name="Leong S.A."/>
            <person name="Iwama H."/>
            <person name="Gojobori T."/>
            <person name="Itoh T."/>
            <person name="Niimura Y."/>
            <person name="Fujii Y."/>
            <person name="Habara T."/>
            <person name="Sakai H."/>
            <person name="Sato Y."/>
            <person name="Wilson G."/>
            <person name="Kumar K."/>
            <person name="McCouch S."/>
            <person name="Juretic N."/>
            <person name="Hoen D."/>
            <person name="Wright S."/>
            <person name="Bruskiewich R."/>
            <person name="Bureau T."/>
            <person name="Miyao A."/>
            <person name="Hirochika H."/>
            <person name="Nishikawa T."/>
            <person name="Kadowaki K."/>
            <person name="Sugiura M."/>
            <person name="Burr B."/>
            <person name="Sasaki T."/>
        </authorList>
    </citation>
    <scope>NUCLEOTIDE SEQUENCE [LARGE SCALE GENOMIC DNA]</scope>
    <source>
        <strain evidence="12">cv. Nipponbare</strain>
    </source>
</reference>
<dbReference type="AlphaFoldDB" id="Q0IPY0"/>
<keyword evidence="4 8" id="KW-0238">DNA-binding</keyword>
<feature type="compositionally biased region" description="Low complexity" evidence="9">
    <location>
        <begin position="65"/>
        <end position="78"/>
    </location>
</feature>
<evidence type="ECO:0000256" key="3">
    <source>
        <dbReference type="ARBA" id="ARBA00023015"/>
    </source>
</evidence>
<evidence type="ECO:0000313" key="11">
    <source>
        <dbReference type="EMBL" id="BAF29235.1"/>
    </source>
</evidence>
<feature type="compositionally biased region" description="Low complexity" evidence="9">
    <location>
        <begin position="39"/>
        <end position="51"/>
    </location>
</feature>
<dbReference type="SMART" id="SM00389">
    <property type="entry name" value="HOX"/>
    <property type="match status" value="1"/>
</dbReference>
<dbReference type="Proteomes" id="UP000000763">
    <property type="component" value="Chromosome 12"/>
</dbReference>
<dbReference type="CDD" id="cd00086">
    <property type="entry name" value="homeodomain"/>
    <property type="match status" value="1"/>
</dbReference>
<dbReference type="PANTHER" id="PTHR11850">
    <property type="entry name" value="HOMEOBOX PROTEIN TRANSCRIPTION FACTORS"/>
    <property type="match status" value="1"/>
</dbReference>
<dbReference type="FunFam" id="1.10.10.60:FF:000117">
    <property type="entry name" value="BEL1-like homeodomain protein 9"/>
    <property type="match status" value="1"/>
</dbReference>
<dbReference type="InterPro" id="IPR050224">
    <property type="entry name" value="TALE_homeobox"/>
</dbReference>
<accession>Q0IPY0</accession>
<evidence type="ECO:0000256" key="1">
    <source>
        <dbReference type="ARBA" id="ARBA00004123"/>
    </source>
</evidence>
<dbReference type="GO" id="GO:0003677">
    <property type="term" value="F:DNA binding"/>
    <property type="evidence" value="ECO:0007669"/>
    <property type="project" value="UniProtKB-UniRule"/>
</dbReference>
<dbReference type="Gene3D" id="1.10.10.60">
    <property type="entry name" value="Homeodomain-like"/>
    <property type="match status" value="1"/>
</dbReference>
<protein>
    <submittedName>
        <fullName evidence="11">Os12g0160500 protein</fullName>
    </submittedName>
</protein>
<keyword evidence="3" id="KW-0805">Transcription regulation</keyword>
<reference evidence="12" key="2">
    <citation type="journal article" date="2008" name="Nucleic Acids Res.">
        <title>The rice annotation project database (RAP-DB): 2008 update.</title>
        <authorList>
            <consortium name="The rice annotation project (RAP)"/>
        </authorList>
    </citation>
    <scope>GENOME REANNOTATION</scope>
    <source>
        <strain evidence="12">cv. Nipponbare</strain>
    </source>
</reference>
<evidence type="ECO:0000256" key="2">
    <source>
        <dbReference type="ARBA" id="ARBA00006454"/>
    </source>
</evidence>
<evidence type="ECO:0000313" key="12">
    <source>
        <dbReference type="Proteomes" id="UP000000763"/>
    </source>
</evidence>
<sequence length="417" mass="43410">MRWSSGTGSTTGRCRGWRRRSRRRRGPGRRRRTRRWRCAPSRGSSGASATPSRRRSGRRAGGSGRTAATTRAAVAAGGRRWGRGCGSSTTSSGSSARCSSLAWCTPPPPVGAAGGGWRPQRGLPERAVSVLRAWLFEHFLHPYPKDSDKVMLAKQTGLTRSQVSNWFINARVRLWKPMVEEMYAEETKAKEEEEEEHDAAAAAAGDRGGVAEQAPSKPDDSAGIGMSSSSPAVAASRSVGVHAGDQHAQASFYGGGGGGDDPFQCRIKKARTTTADEPAAAAAFHVSGEAAVSHRELLMKFTEAGGEGVRTGHPHVNDDDDDVPGGAGGYSLFTAAQYGHQFGSDHFAFAGHGGGGGGGVSLTLGLPHGADQTPASFLIGAGAGSDGGGAPVTTAGYDMNMQSTKSLAAQLMRDFVA</sequence>
<evidence type="ECO:0000256" key="9">
    <source>
        <dbReference type="SAM" id="MobiDB-lite"/>
    </source>
</evidence>
<dbReference type="Pfam" id="PF05920">
    <property type="entry name" value="Homeobox_KN"/>
    <property type="match status" value="1"/>
</dbReference>
<dbReference type="KEGG" id="dosa:Os12g0160500"/>
<dbReference type="GO" id="GO:0006355">
    <property type="term" value="P:regulation of DNA-templated transcription"/>
    <property type="evidence" value="ECO:0007669"/>
    <property type="project" value="InterPro"/>
</dbReference>
<evidence type="ECO:0000256" key="8">
    <source>
        <dbReference type="PROSITE-ProRule" id="PRU00108"/>
    </source>
</evidence>
<feature type="DNA-binding region" description="Homeobox" evidence="8">
    <location>
        <begin position="116"/>
        <end position="178"/>
    </location>
</feature>
<keyword evidence="5 8" id="KW-0371">Homeobox</keyword>
<feature type="compositionally biased region" description="Low complexity" evidence="9">
    <location>
        <begin position="1"/>
        <end position="14"/>
    </location>
</feature>
<evidence type="ECO:0000256" key="4">
    <source>
        <dbReference type="ARBA" id="ARBA00023125"/>
    </source>
</evidence>
<dbReference type="EMBL" id="AP008218">
    <property type="protein sequence ID" value="BAF29235.1"/>
    <property type="molecule type" value="Genomic_DNA"/>
</dbReference>
<keyword evidence="7 8" id="KW-0539">Nucleus</keyword>
<comment type="similarity">
    <text evidence="2">Belongs to the TALE/BELL homeobox family.</text>
</comment>
<evidence type="ECO:0000259" key="10">
    <source>
        <dbReference type="PROSITE" id="PS50071"/>
    </source>
</evidence>
<feature type="domain" description="Homeobox" evidence="10">
    <location>
        <begin position="114"/>
        <end position="177"/>
    </location>
</feature>
<proteinExistence type="inferred from homology"/>